<organism evidence="2 3">
    <name type="scientific">Streptomyces crystallinus</name>
    <dbReference type="NCBI Taxonomy" id="68191"/>
    <lineage>
        <taxon>Bacteria</taxon>
        <taxon>Bacillati</taxon>
        <taxon>Actinomycetota</taxon>
        <taxon>Actinomycetes</taxon>
        <taxon>Kitasatosporales</taxon>
        <taxon>Streptomycetaceae</taxon>
        <taxon>Streptomyces</taxon>
    </lineage>
</organism>
<protein>
    <submittedName>
        <fullName evidence="2">Uncharacterized protein</fullName>
    </submittedName>
</protein>
<feature type="compositionally biased region" description="Pro residues" evidence="1">
    <location>
        <begin position="67"/>
        <end position="76"/>
    </location>
</feature>
<accession>A0ABN1EZS4</accession>
<reference evidence="2 3" key="1">
    <citation type="journal article" date="2019" name="Int. J. Syst. Evol. Microbiol.">
        <title>The Global Catalogue of Microorganisms (GCM) 10K type strain sequencing project: providing services to taxonomists for standard genome sequencing and annotation.</title>
        <authorList>
            <consortium name="The Broad Institute Genomics Platform"/>
            <consortium name="The Broad Institute Genome Sequencing Center for Infectious Disease"/>
            <person name="Wu L."/>
            <person name="Ma J."/>
        </authorList>
    </citation>
    <scope>NUCLEOTIDE SEQUENCE [LARGE SCALE GENOMIC DNA]</scope>
    <source>
        <strain evidence="2 3">JCM 5067</strain>
    </source>
</reference>
<feature type="region of interest" description="Disordered" evidence="1">
    <location>
        <begin position="45"/>
        <end position="76"/>
    </location>
</feature>
<evidence type="ECO:0000313" key="3">
    <source>
        <dbReference type="Proteomes" id="UP001500668"/>
    </source>
</evidence>
<proteinExistence type="predicted"/>
<evidence type="ECO:0000313" key="2">
    <source>
        <dbReference type="EMBL" id="GAA0578651.1"/>
    </source>
</evidence>
<dbReference type="EMBL" id="BAAACA010000003">
    <property type="protein sequence ID" value="GAA0578651.1"/>
    <property type="molecule type" value="Genomic_DNA"/>
</dbReference>
<keyword evidence="3" id="KW-1185">Reference proteome</keyword>
<comment type="caution">
    <text evidence="2">The sequence shown here is derived from an EMBL/GenBank/DDBJ whole genome shotgun (WGS) entry which is preliminary data.</text>
</comment>
<evidence type="ECO:0000256" key="1">
    <source>
        <dbReference type="SAM" id="MobiDB-lite"/>
    </source>
</evidence>
<name>A0ABN1EZS4_9ACTN</name>
<dbReference type="Proteomes" id="UP001500668">
    <property type="component" value="Unassembled WGS sequence"/>
</dbReference>
<gene>
    <name evidence="2" type="ORF">GCM10010394_04010</name>
</gene>
<sequence length="76" mass="8099">MHRTPSLSPRRPCPSCGRAVAVVAGRYVRHDPRVRVAGGGELTLCPGSKRPAPSVLPQPTLDGYEPAPFPGQLPLF</sequence>